<dbReference type="EMBL" id="JBHSDU010000003">
    <property type="protein sequence ID" value="MFC4309317.1"/>
    <property type="molecule type" value="Genomic_DNA"/>
</dbReference>
<comment type="caution">
    <text evidence="3">The sequence shown here is derived from an EMBL/GenBank/DDBJ whole genome shotgun (WGS) entry which is preliminary data.</text>
</comment>
<keyword evidence="2" id="KW-0732">Signal</keyword>
<gene>
    <name evidence="3" type="ORF">ACFPN2_09515</name>
</gene>
<keyword evidence="4" id="KW-1185">Reference proteome</keyword>
<dbReference type="RefSeq" id="WP_129775788.1">
    <property type="nucleotide sequence ID" value="NZ_JBHSDU010000003.1"/>
</dbReference>
<sequence>MNRKLLTIGAAFALAFGVATAQAECAFPKAPASIPDGKTASEPEMVAAMQAFKAYNEEVNAFGACLEEETKSKAAGTAQLMQLKTMQTKKHNAAIDELQAKAKLFNEQVRVFKARG</sequence>
<keyword evidence="1" id="KW-0175">Coiled coil</keyword>
<evidence type="ECO:0000256" key="1">
    <source>
        <dbReference type="SAM" id="Coils"/>
    </source>
</evidence>
<evidence type="ECO:0000256" key="2">
    <source>
        <dbReference type="SAM" id="SignalP"/>
    </source>
</evidence>
<evidence type="ECO:0000313" key="3">
    <source>
        <dbReference type="EMBL" id="MFC4309317.1"/>
    </source>
</evidence>
<accession>A0ABV8SQR5</accession>
<name>A0ABV8SQR5_9GAMM</name>
<feature type="signal peptide" evidence="2">
    <location>
        <begin position="1"/>
        <end position="21"/>
    </location>
</feature>
<feature type="chain" id="PRO_5045927355" evidence="2">
    <location>
        <begin position="22"/>
        <end position="116"/>
    </location>
</feature>
<proteinExistence type="predicted"/>
<protein>
    <submittedName>
        <fullName evidence="3">Uncharacterized protein</fullName>
    </submittedName>
</protein>
<feature type="coiled-coil region" evidence="1">
    <location>
        <begin position="88"/>
        <end position="115"/>
    </location>
</feature>
<evidence type="ECO:0000313" key="4">
    <source>
        <dbReference type="Proteomes" id="UP001595904"/>
    </source>
</evidence>
<reference evidence="4" key="1">
    <citation type="journal article" date="2019" name="Int. J. Syst. Evol. Microbiol.">
        <title>The Global Catalogue of Microorganisms (GCM) 10K type strain sequencing project: providing services to taxonomists for standard genome sequencing and annotation.</title>
        <authorList>
            <consortium name="The Broad Institute Genomics Platform"/>
            <consortium name="The Broad Institute Genome Sequencing Center for Infectious Disease"/>
            <person name="Wu L."/>
            <person name="Ma J."/>
        </authorList>
    </citation>
    <scope>NUCLEOTIDE SEQUENCE [LARGE SCALE GENOMIC DNA]</scope>
    <source>
        <strain evidence="4">CGMCC 1.10759</strain>
    </source>
</reference>
<organism evidence="3 4">
    <name type="scientific">Steroidobacter flavus</name>
    <dbReference type="NCBI Taxonomy" id="1842136"/>
    <lineage>
        <taxon>Bacteria</taxon>
        <taxon>Pseudomonadati</taxon>
        <taxon>Pseudomonadota</taxon>
        <taxon>Gammaproteobacteria</taxon>
        <taxon>Steroidobacterales</taxon>
        <taxon>Steroidobacteraceae</taxon>
        <taxon>Steroidobacter</taxon>
    </lineage>
</organism>
<dbReference type="Proteomes" id="UP001595904">
    <property type="component" value="Unassembled WGS sequence"/>
</dbReference>